<dbReference type="Gene3D" id="2.40.160.50">
    <property type="entry name" value="membrane protein fhac: a member of the omp85/tpsb transporter family"/>
    <property type="match status" value="1"/>
</dbReference>
<protein>
    <submittedName>
        <fullName evidence="8">Outer membrane protein/protective antigen OMA87</fullName>
    </submittedName>
</protein>
<dbReference type="eggNOG" id="COG4775">
    <property type="taxonomic scope" value="Bacteria"/>
</dbReference>
<evidence type="ECO:0000256" key="4">
    <source>
        <dbReference type="ARBA" id="ARBA00023136"/>
    </source>
</evidence>
<dbReference type="RefSeq" id="WP_015208389.1">
    <property type="nucleotide sequence ID" value="NC_019757.1"/>
</dbReference>
<evidence type="ECO:0000259" key="7">
    <source>
        <dbReference type="PROSITE" id="PS51779"/>
    </source>
</evidence>
<name>K9WZB9_9NOST</name>
<dbReference type="InterPro" id="IPR034746">
    <property type="entry name" value="POTRA"/>
</dbReference>
<keyword evidence="3 6" id="KW-0732">Signal</keyword>
<dbReference type="Pfam" id="PF01103">
    <property type="entry name" value="Omp85"/>
    <property type="match status" value="1"/>
</dbReference>
<evidence type="ECO:0000256" key="5">
    <source>
        <dbReference type="ARBA" id="ARBA00023237"/>
    </source>
</evidence>
<evidence type="ECO:0000313" key="8">
    <source>
        <dbReference type="EMBL" id="AFZ25136.1"/>
    </source>
</evidence>
<dbReference type="GO" id="GO:0019867">
    <property type="term" value="C:outer membrane"/>
    <property type="evidence" value="ECO:0007669"/>
    <property type="project" value="InterPro"/>
</dbReference>
<sequence length="722" mass="77557">MRVSSAAIFTLATLAASNVTQQAKAAPAKAATQAEKAPEVVVSVIEDAPARVEAIATIASPETVVTQQFSQNPVFVQTGVNHNSPVILKSVVKENSPVRIIVPPPQRLDFPTPEFSNSSTPQRLDFPTPQIPKSPNPPTPPTIVNDLVVTATDVQIVGVGQELQQIIRRVIKTQKGGETSQSQLQKDVAAILDTGLFAIASVNSSVTPTGLNVVYQVQPVVVRSLQLSDARILTYKVALESLQPQIGKVISPAGLQQAVQTINKWYADNGYSLARVLSIKPSREGILTLNLAEGLVGDIKFRFVNDKGKTIDNQGNPVKGRTKQDFLRQQLKLQPGQVFQENLARQDAQQLSRTGLFETVNLAFEGDATKVDLIYELKELGARSVNLGGNYNADQGLVGTLNYKDQNVGGINDTVVVNVGVSSQDVQFDTKFTSPYRATNPDRLGYSINAFRQRELSDTFDDKIKLANGDKVREARFGGGFSLQQPIDGWDTSLGVNYTRTSIRDRDGNITPTDANGNPLSFSGTGVDDLTTVSFTATQDQRNNPTKPTQGSIISLSTEQSIPLLGQGNISMNRLRANYSQYVPLKLFNSKQPQVFALNLQAGTVIGDLPPYETFNLGGSNSVRGYNGGEVGSGRSYVLASAEYRFPIIPILGGVLFADYASDLGSGDTVLGDPAGVRGKPGNGFGYGAGLRVDSPLGLIRADYGINDQGQGRVHIGIGQRF</sequence>
<evidence type="ECO:0000256" key="3">
    <source>
        <dbReference type="ARBA" id="ARBA00022729"/>
    </source>
</evidence>
<dbReference type="Pfam" id="PF07244">
    <property type="entry name" value="POTRA"/>
    <property type="match status" value="1"/>
</dbReference>
<dbReference type="AlphaFoldDB" id="K9WZB9"/>
<dbReference type="Pfam" id="PF08479">
    <property type="entry name" value="POTRA_2"/>
    <property type="match status" value="1"/>
</dbReference>
<dbReference type="HOGENOM" id="CLU_007664_2_0_3"/>
<evidence type="ECO:0000313" key="9">
    <source>
        <dbReference type="Proteomes" id="UP000010475"/>
    </source>
</evidence>
<feature type="chain" id="PRO_5003937743" evidence="6">
    <location>
        <begin position="26"/>
        <end position="722"/>
    </location>
</feature>
<dbReference type="Proteomes" id="UP000010475">
    <property type="component" value="Chromosome"/>
</dbReference>
<reference evidence="8 9" key="1">
    <citation type="submission" date="2012-06" db="EMBL/GenBank/DDBJ databases">
        <title>Finished chromosome of genome of Cylindrospermum stagnale PCC 7417.</title>
        <authorList>
            <consortium name="US DOE Joint Genome Institute"/>
            <person name="Gugger M."/>
            <person name="Coursin T."/>
            <person name="Rippka R."/>
            <person name="Tandeau De Marsac N."/>
            <person name="Huntemann M."/>
            <person name="Wei C.-L."/>
            <person name="Han J."/>
            <person name="Detter J.C."/>
            <person name="Han C."/>
            <person name="Tapia R."/>
            <person name="Chen A."/>
            <person name="Kyrpides N."/>
            <person name="Mavromatis K."/>
            <person name="Markowitz V."/>
            <person name="Szeto E."/>
            <person name="Ivanova N."/>
            <person name="Pagani I."/>
            <person name="Pati A."/>
            <person name="Goodwin L."/>
            <person name="Nordberg H.P."/>
            <person name="Cantor M.N."/>
            <person name="Hua S.X."/>
            <person name="Woyke T."/>
            <person name="Kerfeld C.A."/>
        </authorList>
    </citation>
    <scope>NUCLEOTIDE SEQUENCE [LARGE SCALE GENOMIC DNA]</scope>
    <source>
        <strain evidence="8 9">PCC 7417</strain>
    </source>
</reference>
<keyword evidence="4" id="KW-0472">Membrane</keyword>
<organism evidence="8 9">
    <name type="scientific">Cylindrospermum stagnale PCC 7417</name>
    <dbReference type="NCBI Taxonomy" id="56107"/>
    <lineage>
        <taxon>Bacteria</taxon>
        <taxon>Bacillati</taxon>
        <taxon>Cyanobacteriota</taxon>
        <taxon>Cyanophyceae</taxon>
        <taxon>Nostocales</taxon>
        <taxon>Nostocaceae</taxon>
        <taxon>Cylindrospermum</taxon>
    </lineage>
</organism>
<gene>
    <name evidence="8" type="ORF">Cylst_2964</name>
</gene>
<proteinExistence type="predicted"/>
<dbReference type="Gene3D" id="3.10.20.310">
    <property type="entry name" value="membrane protein fhac"/>
    <property type="match status" value="3"/>
</dbReference>
<dbReference type="InterPro" id="IPR039910">
    <property type="entry name" value="D15-like"/>
</dbReference>
<keyword evidence="2" id="KW-0812">Transmembrane</keyword>
<feature type="signal peptide" evidence="6">
    <location>
        <begin position="1"/>
        <end position="25"/>
    </location>
</feature>
<dbReference type="STRING" id="56107.Cylst_2964"/>
<comment type="subcellular location">
    <subcellularLocation>
        <location evidence="1">Membrane</location>
    </subcellularLocation>
</comment>
<dbReference type="InterPro" id="IPR010827">
    <property type="entry name" value="BamA/TamA_POTRA"/>
</dbReference>
<dbReference type="PROSITE" id="PS51779">
    <property type="entry name" value="POTRA"/>
    <property type="match status" value="1"/>
</dbReference>
<evidence type="ECO:0000256" key="1">
    <source>
        <dbReference type="ARBA" id="ARBA00004370"/>
    </source>
</evidence>
<dbReference type="OrthoDB" id="9776356at2"/>
<dbReference type="InterPro" id="IPR013686">
    <property type="entry name" value="Polypept-transport_assoc_ShlB"/>
</dbReference>
<dbReference type="PANTHER" id="PTHR12815:SF47">
    <property type="entry name" value="TRANSLOCATION AND ASSEMBLY MODULE SUBUNIT TAMA"/>
    <property type="match status" value="1"/>
</dbReference>
<accession>K9WZB9</accession>
<keyword evidence="5" id="KW-0998">Cell outer membrane</keyword>
<evidence type="ECO:0000256" key="6">
    <source>
        <dbReference type="SAM" id="SignalP"/>
    </source>
</evidence>
<feature type="domain" description="POTRA" evidence="7">
    <location>
        <begin position="220"/>
        <end position="294"/>
    </location>
</feature>
<dbReference type="EMBL" id="CP003642">
    <property type="protein sequence ID" value="AFZ25136.1"/>
    <property type="molecule type" value="Genomic_DNA"/>
</dbReference>
<dbReference type="PATRIC" id="fig|56107.3.peg.3256"/>
<dbReference type="KEGG" id="csg:Cylst_2964"/>
<evidence type="ECO:0000256" key="2">
    <source>
        <dbReference type="ARBA" id="ARBA00022692"/>
    </source>
</evidence>
<dbReference type="PANTHER" id="PTHR12815">
    <property type="entry name" value="SORTING AND ASSEMBLY MACHINERY SAMM50 PROTEIN FAMILY MEMBER"/>
    <property type="match status" value="1"/>
</dbReference>
<keyword evidence="9" id="KW-1185">Reference proteome</keyword>
<dbReference type="InterPro" id="IPR000184">
    <property type="entry name" value="Bac_surfAg_D15"/>
</dbReference>